<evidence type="ECO:0000256" key="1">
    <source>
        <dbReference type="ARBA" id="ARBA00023157"/>
    </source>
</evidence>
<protein>
    <submittedName>
        <fullName evidence="5">Macrophage mannose receptor 1-like protein</fullName>
    </submittedName>
</protein>
<accession>A0A443S2C9</accession>
<dbReference type="InterPro" id="IPR018378">
    <property type="entry name" value="C-type_lectin_CS"/>
</dbReference>
<feature type="domain" description="C-type lectin" evidence="4">
    <location>
        <begin position="30"/>
        <end position="136"/>
    </location>
</feature>
<comment type="caution">
    <text evidence="5">The sequence shown here is derived from an EMBL/GenBank/DDBJ whole genome shotgun (WGS) entry which is preliminary data.</text>
</comment>
<dbReference type="InterPro" id="IPR050111">
    <property type="entry name" value="C-type_lectin/snaclec_domain"/>
</dbReference>
<evidence type="ECO:0000313" key="6">
    <source>
        <dbReference type="Proteomes" id="UP000288716"/>
    </source>
</evidence>
<keyword evidence="3" id="KW-0732">Signal</keyword>
<evidence type="ECO:0000313" key="5">
    <source>
        <dbReference type="EMBL" id="RWS21676.1"/>
    </source>
</evidence>
<dbReference type="AlphaFoldDB" id="A0A443S2C9"/>
<sequence length="255" mass="29788">MNRIIIVLIVIFHLNIVKAVNECPTNWANYRDKCFTTVIGKTTQHDSLVKCQEMNASLVTIRSVEENKFITNYIKAKSMTGFWLGASRQNGNHHYTWTDGSELTYTIWEKSHPLNNDYTKCAYITEDSFWVSYPCDIGNFDTICEKRVQYDCSNMAKYVPTLYSQWIQECIIKESEKKIIIQLLNITDKLEKSLTSTSKNITDRFEEFKLTIKELENRYDVEKDEMENRLSKIDSNANRNTQNLNTTLQKVSLII</sequence>
<dbReference type="PANTHER" id="PTHR22803">
    <property type="entry name" value="MANNOSE, PHOSPHOLIPASE, LECTIN RECEPTOR RELATED"/>
    <property type="match status" value="1"/>
</dbReference>
<dbReference type="SUPFAM" id="SSF56436">
    <property type="entry name" value="C-type lectin-like"/>
    <property type="match status" value="1"/>
</dbReference>
<feature type="signal peptide" evidence="3">
    <location>
        <begin position="1"/>
        <end position="19"/>
    </location>
</feature>
<keyword evidence="1" id="KW-1015">Disulfide bond</keyword>
<organism evidence="5 6">
    <name type="scientific">Leptotrombidium deliense</name>
    <dbReference type="NCBI Taxonomy" id="299467"/>
    <lineage>
        <taxon>Eukaryota</taxon>
        <taxon>Metazoa</taxon>
        <taxon>Ecdysozoa</taxon>
        <taxon>Arthropoda</taxon>
        <taxon>Chelicerata</taxon>
        <taxon>Arachnida</taxon>
        <taxon>Acari</taxon>
        <taxon>Acariformes</taxon>
        <taxon>Trombidiformes</taxon>
        <taxon>Prostigmata</taxon>
        <taxon>Anystina</taxon>
        <taxon>Parasitengona</taxon>
        <taxon>Trombiculoidea</taxon>
        <taxon>Trombiculidae</taxon>
        <taxon>Leptotrombidium</taxon>
    </lineage>
</organism>
<dbReference type="CDD" id="cd00037">
    <property type="entry name" value="CLECT"/>
    <property type="match status" value="1"/>
</dbReference>
<evidence type="ECO:0000259" key="4">
    <source>
        <dbReference type="PROSITE" id="PS50041"/>
    </source>
</evidence>
<dbReference type="InterPro" id="IPR016187">
    <property type="entry name" value="CTDL_fold"/>
</dbReference>
<gene>
    <name evidence="5" type="ORF">B4U80_11799</name>
</gene>
<dbReference type="InterPro" id="IPR001304">
    <property type="entry name" value="C-type_lectin-like"/>
</dbReference>
<proteinExistence type="predicted"/>
<dbReference type="OrthoDB" id="6345555at2759"/>
<keyword evidence="6" id="KW-1185">Reference proteome</keyword>
<evidence type="ECO:0000256" key="2">
    <source>
        <dbReference type="SAM" id="Coils"/>
    </source>
</evidence>
<dbReference type="SMART" id="SM00034">
    <property type="entry name" value="CLECT"/>
    <property type="match status" value="1"/>
</dbReference>
<dbReference type="VEuPathDB" id="VectorBase:LDEU010364"/>
<name>A0A443S2C9_9ACAR</name>
<evidence type="ECO:0000256" key="3">
    <source>
        <dbReference type="SAM" id="SignalP"/>
    </source>
</evidence>
<keyword evidence="2" id="KW-0175">Coiled coil</keyword>
<dbReference type="Pfam" id="PF00059">
    <property type="entry name" value="Lectin_C"/>
    <property type="match status" value="1"/>
</dbReference>
<dbReference type="STRING" id="299467.A0A443S2C9"/>
<reference evidence="5 6" key="1">
    <citation type="journal article" date="2018" name="Gigascience">
        <title>Genomes of trombidid mites reveal novel predicted allergens and laterally-transferred genes associated with secondary metabolism.</title>
        <authorList>
            <person name="Dong X."/>
            <person name="Chaisiri K."/>
            <person name="Xia D."/>
            <person name="Armstrong S.D."/>
            <person name="Fang Y."/>
            <person name="Donnelly M.J."/>
            <person name="Kadowaki T."/>
            <person name="McGarry J.W."/>
            <person name="Darby A.C."/>
            <person name="Makepeace B.L."/>
        </authorList>
    </citation>
    <scope>NUCLEOTIDE SEQUENCE [LARGE SCALE GENOMIC DNA]</scope>
    <source>
        <strain evidence="5">UoL-UT</strain>
    </source>
</reference>
<keyword evidence="5" id="KW-0675">Receptor</keyword>
<dbReference type="PROSITE" id="PS00615">
    <property type="entry name" value="C_TYPE_LECTIN_1"/>
    <property type="match status" value="1"/>
</dbReference>
<feature type="coiled-coil region" evidence="2">
    <location>
        <begin position="198"/>
        <end position="243"/>
    </location>
</feature>
<dbReference type="Gene3D" id="3.10.100.10">
    <property type="entry name" value="Mannose-Binding Protein A, subunit A"/>
    <property type="match status" value="1"/>
</dbReference>
<dbReference type="EMBL" id="NCKV01011263">
    <property type="protein sequence ID" value="RWS21676.1"/>
    <property type="molecule type" value="Genomic_DNA"/>
</dbReference>
<feature type="chain" id="PRO_5019548498" evidence="3">
    <location>
        <begin position="20"/>
        <end position="255"/>
    </location>
</feature>
<dbReference type="PROSITE" id="PS50041">
    <property type="entry name" value="C_TYPE_LECTIN_2"/>
    <property type="match status" value="1"/>
</dbReference>
<dbReference type="Proteomes" id="UP000288716">
    <property type="component" value="Unassembled WGS sequence"/>
</dbReference>
<dbReference type="InterPro" id="IPR016186">
    <property type="entry name" value="C-type_lectin-like/link_sf"/>
</dbReference>